<protein>
    <submittedName>
        <fullName evidence="2">Uncharacterized protein</fullName>
    </submittedName>
</protein>
<dbReference type="KEGG" id="cdn:BN940_06061"/>
<evidence type="ECO:0000313" key="3">
    <source>
        <dbReference type="Proteomes" id="UP000019805"/>
    </source>
</evidence>
<dbReference type="HOGENOM" id="CLU_2768228_0_0_4"/>
<evidence type="ECO:0000313" key="2">
    <source>
        <dbReference type="EMBL" id="CDM23681.1"/>
    </source>
</evidence>
<feature type="compositionally biased region" description="Basic residues" evidence="1">
    <location>
        <begin position="25"/>
        <end position="36"/>
    </location>
</feature>
<evidence type="ECO:0000256" key="1">
    <source>
        <dbReference type="SAM" id="MobiDB-lite"/>
    </source>
</evidence>
<proteinExistence type="predicted"/>
<name>W8X3C8_CASD6</name>
<organism evidence="2 3">
    <name type="scientific">Castellaniella defragrans (strain DSM 12143 / CCUG 39792 / 65Phen)</name>
    <name type="common">Alcaligenes defragrans</name>
    <dbReference type="NCBI Taxonomy" id="1437824"/>
    <lineage>
        <taxon>Bacteria</taxon>
        <taxon>Pseudomonadati</taxon>
        <taxon>Pseudomonadota</taxon>
        <taxon>Betaproteobacteria</taxon>
        <taxon>Burkholderiales</taxon>
        <taxon>Alcaligenaceae</taxon>
        <taxon>Castellaniella</taxon>
    </lineage>
</organism>
<sequence length="69" mass="7764">MKGTNLHDQSPCCRSPERNQEGTRGLRRAVRGPRRSRQPECCVASDSGRARGIQERYCNKVRQRPGGPV</sequence>
<dbReference type="AlphaFoldDB" id="W8X3C8"/>
<reference evidence="2 3" key="1">
    <citation type="journal article" date="2014" name="BMC Microbiol.">
        <title>The oxygen-independent metabolism of cyclic monoterpenes in Castellaniella defragrans 65Phen.</title>
        <authorList>
            <person name="Petasch J."/>
            <person name="Disch E.M."/>
            <person name="Markert S."/>
            <person name="Becher D."/>
            <person name="Schweder T."/>
            <person name="Huttel B."/>
            <person name="Reinhardt R."/>
            <person name="Harder J."/>
        </authorList>
    </citation>
    <scope>NUCLEOTIDE SEQUENCE [LARGE SCALE GENOMIC DNA]</scope>
    <source>
        <strain evidence="2">65Phen</strain>
    </source>
</reference>
<dbReference type="EMBL" id="HG916765">
    <property type="protein sequence ID" value="CDM23681.1"/>
    <property type="molecule type" value="Genomic_DNA"/>
</dbReference>
<keyword evidence="3" id="KW-1185">Reference proteome</keyword>
<dbReference type="STRING" id="1437824.BN940_06061"/>
<accession>W8X3C8</accession>
<gene>
    <name evidence="2" type="ORF">BN940_06061</name>
</gene>
<dbReference type="Proteomes" id="UP000019805">
    <property type="component" value="Chromosome"/>
</dbReference>
<feature type="region of interest" description="Disordered" evidence="1">
    <location>
        <begin position="1"/>
        <end position="45"/>
    </location>
</feature>